<keyword evidence="2" id="KW-1185">Reference proteome</keyword>
<evidence type="ECO:0000313" key="1">
    <source>
        <dbReference type="EMBL" id="GBM27621.1"/>
    </source>
</evidence>
<protein>
    <submittedName>
        <fullName evidence="1">Uncharacterized protein</fullName>
    </submittedName>
</protein>
<gene>
    <name evidence="1" type="ORF">AVEN_35277_1</name>
</gene>
<proteinExistence type="predicted"/>
<comment type="caution">
    <text evidence="1">The sequence shown here is derived from an EMBL/GenBank/DDBJ whole genome shotgun (WGS) entry which is preliminary data.</text>
</comment>
<sequence>MIKPFDGWFQNLMQIYNFENKSIVLISSIELFSFSSYRVHVEMDGRTDRLPGSRFGPKFERTLQICRKDFISNLKAAVSCAFELLCSQTSSHNPKYEFLGIKEV</sequence>
<organism evidence="1 2">
    <name type="scientific">Araneus ventricosus</name>
    <name type="common">Orbweaver spider</name>
    <name type="synonym">Epeira ventricosa</name>
    <dbReference type="NCBI Taxonomy" id="182803"/>
    <lineage>
        <taxon>Eukaryota</taxon>
        <taxon>Metazoa</taxon>
        <taxon>Ecdysozoa</taxon>
        <taxon>Arthropoda</taxon>
        <taxon>Chelicerata</taxon>
        <taxon>Arachnida</taxon>
        <taxon>Araneae</taxon>
        <taxon>Araneomorphae</taxon>
        <taxon>Entelegynae</taxon>
        <taxon>Araneoidea</taxon>
        <taxon>Araneidae</taxon>
        <taxon>Araneus</taxon>
    </lineage>
</organism>
<dbReference type="EMBL" id="BGPR01000590">
    <property type="protein sequence ID" value="GBM27621.1"/>
    <property type="molecule type" value="Genomic_DNA"/>
</dbReference>
<accession>A0A4Y2EFL0</accession>
<name>A0A4Y2EFL0_ARAVE</name>
<reference evidence="1 2" key="1">
    <citation type="journal article" date="2019" name="Sci. Rep.">
        <title>Orb-weaving spider Araneus ventricosus genome elucidates the spidroin gene catalogue.</title>
        <authorList>
            <person name="Kono N."/>
            <person name="Nakamura H."/>
            <person name="Ohtoshi R."/>
            <person name="Moran D.A.P."/>
            <person name="Shinohara A."/>
            <person name="Yoshida Y."/>
            <person name="Fujiwara M."/>
            <person name="Mori M."/>
            <person name="Tomita M."/>
            <person name="Arakawa K."/>
        </authorList>
    </citation>
    <scope>NUCLEOTIDE SEQUENCE [LARGE SCALE GENOMIC DNA]</scope>
</reference>
<evidence type="ECO:0000313" key="2">
    <source>
        <dbReference type="Proteomes" id="UP000499080"/>
    </source>
</evidence>
<dbReference type="AlphaFoldDB" id="A0A4Y2EFL0"/>
<dbReference type="Proteomes" id="UP000499080">
    <property type="component" value="Unassembled WGS sequence"/>
</dbReference>